<gene>
    <name evidence="2" type="ORF">BJ963_002085</name>
</gene>
<dbReference type="AlphaFoldDB" id="A0A852SZ98"/>
<dbReference type="InterPro" id="IPR027843">
    <property type="entry name" value="DUF4440"/>
</dbReference>
<accession>A0A852SZ98</accession>
<dbReference type="EMBL" id="JACCBJ010000001">
    <property type="protein sequence ID" value="NYD74566.1"/>
    <property type="molecule type" value="Genomic_DNA"/>
</dbReference>
<keyword evidence="3" id="KW-1185">Reference proteome</keyword>
<dbReference type="Gene3D" id="3.10.450.50">
    <property type="match status" value="1"/>
</dbReference>
<feature type="domain" description="DUF4440" evidence="1">
    <location>
        <begin position="10"/>
        <end position="110"/>
    </location>
</feature>
<comment type="caution">
    <text evidence="2">The sequence shown here is derived from an EMBL/GenBank/DDBJ whole genome shotgun (WGS) entry which is preliminary data.</text>
</comment>
<evidence type="ECO:0000259" key="1">
    <source>
        <dbReference type="Pfam" id="PF14534"/>
    </source>
</evidence>
<dbReference type="Pfam" id="PF14534">
    <property type="entry name" value="DUF4440"/>
    <property type="match status" value="1"/>
</dbReference>
<dbReference type="RefSeq" id="WP_179456460.1">
    <property type="nucleotide sequence ID" value="NZ_BAAAPX010000001.1"/>
</dbReference>
<name>A0A852SZ98_9MICO</name>
<organism evidence="2 3">
    <name type="scientific">Leifsonia soli</name>
    <dbReference type="NCBI Taxonomy" id="582665"/>
    <lineage>
        <taxon>Bacteria</taxon>
        <taxon>Bacillati</taxon>
        <taxon>Actinomycetota</taxon>
        <taxon>Actinomycetes</taxon>
        <taxon>Micrococcales</taxon>
        <taxon>Microbacteriaceae</taxon>
        <taxon>Leifsonia</taxon>
    </lineage>
</organism>
<sequence length="124" mass="13414">MEALSLENLVRIESAGWDALCSSQGGAFYTELMTRDAVMILVDGSVLDRTTIAASLDGAPPWSSYELTDVRRLPLGADSAALLYRARATRDGQAAPFVAHMTSVYTAMDGRPRLALYQQTLLTS</sequence>
<protein>
    <recommendedName>
        <fullName evidence="1">DUF4440 domain-containing protein</fullName>
    </recommendedName>
</protein>
<proteinExistence type="predicted"/>
<dbReference type="InterPro" id="IPR032710">
    <property type="entry name" value="NTF2-like_dom_sf"/>
</dbReference>
<dbReference type="SUPFAM" id="SSF54427">
    <property type="entry name" value="NTF2-like"/>
    <property type="match status" value="1"/>
</dbReference>
<dbReference type="Proteomes" id="UP000589620">
    <property type="component" value="Unassembled WGS sequence"/>
</dbReference>
<evidence type="ECO:0000313" key="2">
    <source>
        <dbReference type="EMBL" id="NYD74566.1"/>
    </source>
</evidence>
<evidence type="ECO:0000313" key="3">
    <source>
        <dbReference type="Proteomes" id="UP000589620"/>
    </source>
</evidence>
<reference evidence="2 3" key="1">
    <citation type="submission" date="2020-07" db="EMBL/GenBank/DDBJ databases">
        <title>Sequencing the genomes of 1000 actinobacteria strains.</title>
        <authorList>
            <person name="Klenk H.-P."/>
        </authorList>
    </citation>
    <scope>NUCLEOTIDE SEQUENCE [LARGE SCALE GENOMIC DNA]</scope>
    <source>
        <strain evidence="2 3">DSM 23871</strain>
    </source>
</reference>